<dbReference type="SMART" id="SM00408">
    <property type="entry name" value="IGc2"/>
    <property type="match status" value="2"/>
</dbReference>
<keyword evidence="8" id="KW-1133">Transmembrane helix</keyword>
<proteinExistence type="predicted"/>
<dbReference type="PANTHER" id="PTHR19433:SF127">
    <property type="entry name" value="NITR9"/>
    <property type="match status" value="1"/>
</dbReference>
<evidence type="ECO:0000313" key="12">
    <source>
        <dbReference type="Proteomes" id="UP000694680"/>
    </source>
</evidence>
<organism evidence="11 12">
    <name type="scientific">Gouania willdenowi</name>
    <name type="common">Blunt-snouted clingfish</name>
    <name type="synonym">Lepadogaster willdenowi</name>
    <dbReference type="NCBI Taxonomy" id="441366"/>
    <lineage>
        <taxon>Eukaryota</taxon>
        <taxon>Metazoa</taxon>
        <taxon>Chordata</taxon>
        <taxon>Craniata</taxon>
        <taxon>Vertebrata</taxon>
        <taxon>Euteleostomi</taxon>
        <taxon>Actinopterygii</taxon>
        <taxon>Neopterygii</taxon>
        <taxon>Teleostei</taxon>
        <taxon>Neoteleostei</taxon>
        <taxon>Acanthomorphata</taxon>
        <taxon>Ovalentaria</taxon>
        <taxon>Blenniimorphae</taxon>
        <taxon>Blenniiformes</taxon>
        <taxon>Gobiesocoidei</taxon>
        <taxon>Gobiesocidae</taxon>
        <taxon>Gobiesocinae</taxon>
        <taxon>Gouania</taxon>
    </lineage>
</organism>
<evidence type="ECO:0000256" key="9">
    <source>
        <dbReference type="SAM" id="SignalP"/>
    </source>
</evidence>
<dbReference type="SUPFAM" id="SSF48726">
    <property type="entry name" value="Immunoglobulin"/>
    <property type="match status" value="2"/>
</dbReference>
<dbReference type="SMART" id="SM00409">
    <property type="entry name" value="IG"/>
    <property type="match status" value="2"/>
</dbReference>
<keyword evidence="6" id="KW-1015">Disulfide bond</keyword>
<keyword evidence="5 8" id="KW-0472">Membrane</keyword>
<dbReference type="Ensembl" id="ENSGWIT00000050187.1">
    <property type="protein sequence ID" value="ENSGWIP00000046368.1"/>
    <property type="gene ID" value="ENSGWIG00000022915.1"/>
</dbReference>
<dbReference type="InterPro" id="IPR003598">
    <property type="entry name" value="Ig_sub2"/>
</dbReference>
<evidence type="ECO:0000256" key="5">
    <source>
        <dbReference type="ARBA" id="ARBA00023136"/>
    </source>
</evidence>
<evidence type="ECO:0000256" key="7">
    <source>
        <dbReference type="ARBA" id="ARBA00023180"/>
    </source>
</evidence>
<keyword evidence="7" id="KW-0325">Glycoprotein</keyword>
<dbReference type="CDD" id="cd00099">
    <property type="entry name" value="IgV"/>
    <property type="match status" value="2"/>
</dbReference>
<evidence type="ECO:0000256" key="1">
    <source>
        <dbReference type="ARBA" id="ARBA00004236"/>
    </source>
</evidence>
<keyword evidence="12" id="KW-1185">Reference proteome</keyword>
<dbReference type="Proteomes" id="UP000694680">
    <property type="component" value="Chromosome 18"/>
</dbReference>
<evidence type="ECO:0000259" key="10">
    <source>
        <dbReference type="PROSITE" id="PS50835"/>
    </source>
</evidence>
<keyword evidence="4" id="KW-0391">Immunity</keyword>
<evidence type="ECO:0000256" key="4">
    <source>
        <dbReference type="ARBA" id="ARBA00022859"/>
    </source>
</evidence>
<reference evidence="11" key="2">
    <citation type="submission" date="2025-08" db="UniProtKB">
        <authorList>
            <consortium name="Ensembl"/>
        </authorList>
    </citation>
    <scope>IDENTIFICATION</scope>
</reference>
<evidence type="ECO:0000313" key="11">
    <source>
        <dbReference type="Ensembl" id="ENSGWIP00000046368.1"/>
    </source>
</evidence>
<protein>
    <recommendedName>
        <fullName evidence="10">Ig-like domain-containing protein</fullName>
    </recommendedName>
</protein>
<accession>A0A8C5ND43</accession>
<dbReference type="GO" id="GO:0005886">
    <property type="term" value="C:plasma membrane"/>
    <property type="evidence" value="ECO:0007669"/>
    <property type="project" value="UniProtKB-SubCell"/>
</dbReference>
<keyword evidence="3 9" id="KW-0732">Signal</keyword>
<dbReference type="SMART" id="SM00406">
    <property type="entry name" value="IGv"/>
    <property type="match status" value="2"/>
</dbReference>
<evidence type="ECO:0000256" key="8">
    <source>
        <dbReference type="SAM" id="Phobius"/>
    </source>
</evidence>
<reference evidence="11" key="1">
    <citation type="submission" date="2020-06" db="EMBL/GenBank/DDBJ databases">
        <authorList>
            <consortium name="Wellcome Sanger Institute Data Sharing"/>
        </authorList>
    </citation>
    <scope>NUCLEOTIDE SEQUENCE [LARGE SCALE GENOMIC DNA]</scope>
</reference>
<dbReference type="GO" id="GO:0002376">
    <property type="term" value="P:immune system process"/>
    <property type="evidence" value="ECO:0007669"/>
    <property type="project" value="UniProtKB-KW"/>
</dbReference>
<dbReference type="Gene3D" id="2.60.40.10">
    <property type="entry name" value="Immunoglobulins"/>
    <property type="match status" value="2"/>
</dbReference>
<feature type="signal peptide" evidence="9">
    <location>
        <begin position="1"/>
        <end position="19"/>
    </location>
</feature>
<evidence type="ECO:0000256" key="3">
    <source>
        <dbReference type="ARBA" id="ARBA00022729"/>
    </source>
</evidence>
<dbReference type="InterPro" id="IPR003599">
    <property type="entry name" value="Ig_sub"/>
</dbReference>
<comment type="subcellular location">
    <subcellularLocation>
        <location evidence="1">Cell membrane</location>
    </subcellularLocation>
</comment>
<dbReference type="InterPro" id="IPR036179">
    <property type="entry name" value="Ig-like_dom_sf"/>
</dbReference>
<keyword evidence="8" id="KW-0812">Transmembrane</keyword>
<dbReference type="PROSITE" id="PS50835">
    <property type="entry name" value="IG_LIKE"/>
    <property type="match status" value="2"/>
</dbReference>
<dbReference type="PANTHER" id="PTHR19433">
    <property type="entry name" value="T-CELL RECEPTOR ALPHA CHAIN V REGION-RELATED"/>
    <property type="match status" value="1"/>
</dbReference>
<dbReference type="InterPro" id="IPR013783">
    <property type="entry name" value="Ig-like_fold"/>
</dbReference>
<feature type="domain" description="Ig-like" evidence="10">
    <location>
        <begin position="149"/>
        <end position="246"/>
    </location>
</feature>
<keyword evidence="2" id="KW-1003">Cell membrane</keyword>
<dbReference type="InterPro" id="IPR052051">
    <property type="entry name" value="TCR_complex_component"/>
</dbReference>
<feature type="domain" description="Ig-like" evidence="10">
    <location>
        <begin position="42"/>
        <end position="122"/>
    </location>
</feature>
<dbReference type="AlphaFoldDB" id="A0A8C5ND43"/>
<dbReference type="InterPro" id="IPR007110">
    <property type="entry name" value="Ig-like_dom"/>
</dbReference>
<name>A0A8C5ND43_GOUWI</name>
<reference evidence="11" key="3">
    <citation type="submission" date="2025-09" db="UniProtKB">
        <authorList>
            <consortium name="Ensembl"/>
        </authorList>
    </citation>
    <scope>IDENTIFICATION</scope>
</reference>
<sequence>STMTCAHFVLSLICLLSIAQETCQSSSSSLYQERRLISVNVGDSVTLQCFYDDDDDASLIFWYKQPLGKQPMIISTYHKYKKEGTFHDEFMNYTRLTLNMRNNTLYLKISDVKASDSATYYCLKYSYQFKMQFSEGTTVVVKDANSFINALVQQSDSETIHPGESVTLNCTASTGSCDGEPSVYWFKNSEDHHSSLIYTQSDNSDQCERKTNKTHTCVYNLSLNNLDQSNAGTYYCAVTSLNCTVFTGGCWDQLSVKESKIPHENRTPQCLRIPRSNRHTCLYNKMIKGKDHINAEFNFCAIASCGHELFRNTTVFFVEGEKLLSSVDHSLKMVHILGGALAFNIILILILAFVLYTLYKKSQRTVVSSSSSAPNTEVTTDSKEILHYAALNVIQVSKTGRKRNITKTECVYSTVKN</sequence>
<dbReference type="Pfam" id="PF07686">
    <property type="entry name" value="V-set"/>
    <property type="match status" value="2"/>
</dbReference>
<dbReference type="GO" id="GO:0009617">
    <property type="term" value="P:response to bacterium"/>
    <property type="evidence" value="ECO:0007669"/>
    <property type="project" value="TreeGrafter"/>
</dbReference>
<evidence type="ECO:0000256" key="6">
    <source>
        <dbReference type="ARBA" id="ARBA00023157"/>
    </source>
</evidence>
<feature type="transmembrane region" description="Helical" evidence="8">
    <location>
        <begin position="333"/>
        <end position="359"/>
    </location>
</feature>
<dbReference type="InterPro" id="IPR013106">
    <property type="entry name" value="Ig_V-set"/>
</dbReference>
<evidence type="ECO:0000256" key="2">
    <source>
        <dbReference type="ARBA" id="ARBA00022475"/>
    </source>
</evidence>
<feature type="chain" id="PRO_5034305429" description="Ig-like domain-containing protein" evidence="9">
    <location>
        <begin position="20"/>
        <end position="417"/>
    </location>
</feature>